<reference evidence="1 2" key="1">
    <citation type="submission" date="2019-10" db="EMBL/GenBank/DDBJ databases">
        <title>Assembly and Annotation for the nematode Trichostrongylus colubriformis.</title>
        <authorList>
            <person name="Martin J."/>
        </authorList>
    </citation>
    <scope>NUCLEOTIDE SEQUENCE [LARGE SCALE GENOMIC DNA]</scope>
    <source>
        <strain evidence="1">G859</strain>
        <tissue evidence="1">Whole worm</tissue>
    </source>
</reference>
<organism evidence="1 2">
    <name type="scientific">Trichostrongylus colubriformis</name>
    <name type="common">Black scour worm</name>
    <dbReference type="NCBI Taxonomy" id="6319"/>
    <lineage>
        <taxon>Eukaryota</taxon>
        <taxon>Metazoa</taxon>
        <taxon>Ecdysozoa</taxon>
        <taxon>Nematoda</taxon>
        <taxon>Chromadorea</taxon>
        <taxon>Rhabditida</taxon>
        <taxon>Rhabditina</taxon>
        <taxon>Rhabditomorpha</taxon>
        <taxon>Strongyloidea</taxon>
        <taxon>Trichostrongylidae</taxon>
        <taxon>Trichostrongylus</taxon>
    </lineage>
</organism>
<feature type="non-terminal residue" evidence="1">
    <location>
        <position position="208"/>
    </location>
</feature>
<comment type="caution">
    <text evidence="1">The sequence shown here is derived from an EMBL/GenBank/DDBJ whole genome shotgun (WGS) entry which is preliminary data.</text>
</comment>
<evidence type="ECO:0000313" key="1">
    <source>
        <dbReference type="EMBL" id="KAK5975389.1"/>
    </source>
</evidence>
<gene>
    <name evidence="1" type="ORF">GCK32_014935</name>
</gene>
<evidence type="ECO:0000313" key="2">
    <source>
        <dbReference type="Proteomes" id="UP001331761"/>
    </source>
</evidence>
<proteinExistence type="predicted"/>
<protein>
    <submittedName>
        <fullName evidence="1">Uncharacterized protein</fullName>
    </submittedName>
</protein>
<dbReference type="AlphaFoldDB" id="A0AAN8IHW6"/>
<accession>A0AAN8IHW6</accession>
<dbReference type="EMBL" id="WIXE01013100">
    <property type="protein sequence ID" value="KAK5975389.1"/>
    <property type="molecule type" value="Genomic_DNA"/>
</dbReference>
<dbReference type="Proteomes" id="UP001331761">
    <property type="component" value="Unassembled WGS sequence"/>
</dbReference>
<keyword evidence="2" id="KW-1185">Reference proteome</keyword>
<name>A0AAN8IHW6_TRICO</name>
<sequence length="208" mass="24358">MARLESLLPYKLVVMISKRDNVADIVPFMPNEIGTFHCYEGNESLITLKLLSLVYIGERTLGYVYRVITVTGHKKKETKKLWRVILYVWDQPRLLIEFGELLQLLKVYTDRKCVFVSNRRKEVFAMLHLIYTYVVVLQQAIGVEEAFRFHTDNCNGAPLDSYEMLCVMAFILEWAHQSYSIPKDLAQKHAEWCYTYARMSDFSKSHPC</sequence>